<evidence type="ECO:0000256" key="1">
    <source>
        <dbReference type="SAM" id="Coils"/>
    </source>
</evidence>
<gene>
    <name evidence="2" type="ORF">M5X19_32205</name>
</gene>
<dbReference type="Proteomes" id="UP001527099">
    <property type="component" value="Unassembled WGS sequence"/>
</dbReference>
<keyword evidence="1" id="KW-0175">Coiled coil</keyword>
<dbReference type="RefSeq" id="WP_029196886.1">
    <property type="nucleotide sequence ID" value="NZ_JAMDMW010000098.1"/>
</dbReference>
<name>A0ABT4GMP7_9BACL</name>
<reference evidence="2 3" key="1">
    <citation type="submission" date="2022-05" db="EMBL/GenBank/DDBJ databases">
        <title>Genome Sequencing of Bee-Associated Microbes.</title>
        <authorList>
            <person name="Dunlap C."/>
        </authorList>
    </citation>
    <scope>NUCLEOTIDE SEQUENCE [LARGE SCALE GENOMIC DNA]</scope>
    <source>
        <strain evidence="2 3">NRRL B-14421</strain>
    </source>
</reference>
<organism evidence="2 3">
    <name type="scientific">Paenibacillus alginolyticus</name>
    <dbReference type="NCBI Taxonomy" id="59839"/>
    <lineage>
        <taxon>Bacteria</taxon>
        <taxon>Bacillati</taxon>
        <taxon>Bacillota</taxon>
        <taxon>Bacilli</taxon>
        <taxon>Bacillales</taxon>
        <taxon>Paenibacillaceae</taxon>
        <taxon>Paenibacillus</taxon>
    </lineage>
</organism>
<sequence length="222" mass="25748">MGTNVYQEHSLDGITQSYQTIIKDLMKDVEVLKTSLEERERDLEEAEVDIDLLNQQISSLYEQLIVNEDGFNAAIDVLFRLSNFRDSLFNMNDLRILTSFSLYEVQGEDLYMLGEQGTTETPIHINVNDPSYAHYLSIKLFHSDRTIEYATSDREGRTVASYLLKLPSQRVLIYNFHYDSTNQSVRGIIDSKEMYRFIRIICIHLEERGLLHKEGGRHANEA</sequence>
<proteinExistence type="predicted"/>
<feature type="coiled-coil region" evidence="1">
    <location>
        <begin position="22"/>
        <end position="63"/>
    </location>
</feature>
<protein>
    <submittedName>
        <fullName evidence="2">Uncharacterized protein</fullName>
    </submittedName>
</protein>
<comment type="caution">
    <text evidence="2">The sequence shown here is derived from an EMBL/GenBank/DDBJ whole genome shotgun (WGS) entry which is preliminary data.</text>
</comment>
<keyword evidence="3" id="KW-1185">Reference proteome</keyword>
<dbReference type="EMBL" id="JAMDMX010000145">
    <property type="protein sequence ID" value="MCY9697485.1"/>
    <property type="molecule type" value="Genomic_DNA"/>
</dbReference>
<evidence type="ECO:0000313" key="2">
    <source>
        <dbReference type="EMBL" id="MCY9697485.1"/>
    </source>
</evidence>
<accession>A0ABT4GMP7</accession>
<evidence type="ECO:0000313" key="3">
    <source>
        <dbReference type="Proteomes" id="UP001527099"/>
    </source>
</evidence>